<dbReference type="InterPro" id="IPR001969">
    <property type="entry name" value="Aspartic_peptidase_AS"/>
</dbReference>
<feature type="compositionally biased region" description="Polar residues" evidence="1">
    <location>
        <begin position="671"/>
        <end position="680"/>
    </location>
</feature>
<feature type="region of interest" description="Disordered" evidence="1">
    <location>
        <begin position="61"/>
        <end position="84"/>
    </location>
</feature>
<feature type="region of interest" description="Disordered" evidence="1">
    <location>
        <begin position="1"/>
        <end position="33"/>
    </location>
</feature>
<dbReference type="InterPro" id="IPR001878">
    <property type="entry name" value="Znf_CCHC"/>
</dbReference>
<dbReference type="Gene3D" id="2.40.70.10">
    <property type="entry name" value="Acid Proteases"/>
    <property type="match status" value="1"/>
</dbReference>
<dbReference type="EMBL" id="NWSH01002539">
    <property type="protein sequence ID" value="PCG68027.1"/>
    <property type="molecule type" value="Genomic_DNA"/>
</dbReference>
<dbReference type="PROSITE" id="PS00141">
    <property type="entry name" value="ASP_PROTEASE"/>
    <property type="match status" value="1"/>
</dbReference>
<dbReference type="STRING" id="7102.A0A2A4J7C9"/>
<feature type="domain" description="CCHC-type" evidence="2">
    <location>
        <begin position="356"/>
        <end position="372"/>
    </location>
</feature>
<feature type="compositionally biased region" description="Low complexity" evidence="1">
    <location>
        <begin position="313"/>
        <end position="326"/>
    </location>
</feature>
<reference evidence="3" key="1">
    <citation type="submission" date="2017-09" db="EMBL/GenBank/DDBJ databases">
        <title>Contemporary evolution of a Lepidopteran species, Heliothis virescens, in response to modern agricultural practices.</title>
        <authorList>
            <person name="Fritz M.L."/>
            <person name="Deyonke A.M."/>
            <person name="Papanicolaou A."/>
            <person name="Micinski S."/>
            <person name="Westbrook J."/>
            <person name="Gould F."/>
        </authorList>
    </citation>
    <scope>NUCLEOTIDE SEQUENCE [LARGE SCALE GENOMIC DNA]</scope>
    <source>
        <strain evidence="3">HvINT-</strain>
        <tissue evidence="3">Whole body</tissue>
    </source>
</reference>
<feature type="region of interest" description="Disordered" evidence="1">
    <location>
        <begin position="657"/>
        <end position="689"/>
    </location>
</feature>
<dbReference type="SUPFAM" id="SSF50630">
    <property type="entry name" value="Acid proteases"/>
    <property type="match status" value="1"/>
</dbReference>
<dbReference type="GO" id="GO:0006508">
    <property type="term" value="P:proteolysis"/>
    <property type="evidence" value="ECO:0007669"/>
    <property type="project" value="InterPro"/>
</dbReference>
<dbReference type="GO" id="GO:0008270">
    <property type="term" value="F:zinc ion binding"/>
    <property type="evidence" value="ECO:0007669"/>
    <property type="project" value="InterPro"/>
</dbReference>
<feature type="region of interest" description="Disordered" evidence="1">
    <location>
        <begin position="122"/>
        <end position="142"/>
    </location>
</feature>
<dbReference type="Pfam" id="PF13650">
    <property type="entry name" value="Asp_protease_2"/>
    <property type="match status" value="1"/>
</dbReference>
<gene>
    <name evidence="3" type="ORF">B5V51_5680</name>
</gene>
<dbReference type="SMART" id="SM00343">
    <property type="entry name" value="ZnF_C2HC"/>
    <property type="match status" value="2"/>
</dbReference>
<dbReference type="Gene3D" id="4.10.60.10">
    <property type="entry name" value="Zinc finger, CCHC-type"/>
    <property type="match status" value="1"/>
</dbReference>
<sequence length="745" mass="81310">MPRTTRATQAAAAAVAAADRKPEDQDSDGYSDDYCDSVVQARASTGAPSTYVRFATEAAEETRARGGAAPDDTLSGAHTGAPAAAHDTERLLTTVMESFARTQAETNRTLVETLRSLRHHGDQWDPVASTPAASPRANASATSGGNFTKCTARFDGKSRDAEVLEAFIDAVEVFKECAGVTDEHALRGLSMLLTDDAAVWWRGARAGVGTWPTALARLRATYGVQQPAYRILRQVFACEHSECERAEVFIAKVRCLLVKLPYSVPSAMQVDIVYGLLNRRIRKRLSRDSVTDIDSLLERARIVEDSISELSSSSVPAKKSPVPSVPTTAPDRGATTSATTTTGSHLTSNSKRSRVRCSFCKAFGHTSDECRNKCNKVEGLDNKSTHPIRCYGCGQPGVVRSKCTTCSNKPASAKPSDFNVVRGDYFNTTTSHPLISVGILGKEGVAIVDTGATHSVASPSLYSLLVNSGVHFRDMTRYIGLADGTCHKKLVRIATVPVTLGSRTVDTDFMIFPGDDTRTLLGRDFIANVGIILDIGQESWHFADSPGDRFPFVQSYVLNSTSVMRSDVCDVLLRPDEGTSLTPEHRAALNEFLQDRVAQFAPEGPPTDFAVHKIKMRAIIEGDNYVGDITTYLKKMSSVLLDARDVYESAQAVQKKYVDEHRRPAPDYKTQGPNDTNKGQTPKFIPRRDGPYKIQAVVSPTTYILERLRDGTVLGKYHVSVLTPFVGRIQAPVQEKRRRGRPRRS</sequence>
<evidence type="ECO:0000256" key="1">
    <source>
        <dbReference type="SAM" id="MobiDB-lite"/>
    </source>
</evidence>
<feature type="compositionally biased region" description="Basic and acidic residues" evidence="1">
    <location>
        <begin position="657"/>
        <end position="666"/>
    </location>
</feature>
<proteinExistence type="predicted"/>
<comment type="caution">
    <text evidence="3">The sequence shown here is derived from an EMBL/GenBank/DDBJ whole genome shotgun (WGS) entry which is preliminary data.</text>
</comment>
<accession>A0A2A4J7C9</accession>
<evidence type="ECO:0000259" key="2">
    <source>
        <dbReference type="SMART" id="SM00343"/>
    </source>
</evidence>
<dbReference type="CDD" id="cd00303">
    <property type="entry name" value="retropepsin_like"/>
    <property type="match status" value="1"/>
</dbReference>
<feature type="domain" description="CCHC-type" evidence="2">
    <location>
        <begin position="389"/>
        <end position="405"/>
    </location>
</feature>
<dbReference type="AlphaFoldDB" id="A0A2A4J7C9"/>
<evidence type="ECO:0000313" key="3">
    <source>
        <dbReference type="EMBL" id="PCG68027.1"/>
    </source>
</evidence>
<organism evidence="3">
    <name type="scientific">Heliothis virescens</name>
    <name type="common">Tobacco budworm moth</name>
    <dbReference type="NCBI Taxonomy" id="7102"/>
    <lineage>
        <taxon>Eukaryota</taxon>
        <taxon>Metazoa</taxon>
        <taxon>Ecdysozoa</taxon>
        <taxon>Arthropoda</taxon>
        <taxon>Hexapoda</taxon>
        <taxon>Insecta</taxon>
        <taxon>Pterygota</taxon>
        <taxon>Neoptera</taxon>
        <taxon>Endopterygota</taxon>
        <taxon>Lepidoptera</taxon>
        <taxon>Glossata</taxon>
        <taxon>Ditrysia</taxon>
        <taxon>Noctuoidea</taxon>
        <taxon>Noctuidae</taxon>
        <taxon>Heliothinae</taxon>
        <taxon>Heliothis</taxon>
    </lineage>
</organism>
<name>A0A2A4J7C9_HELVI</name>
<dbReference type="GO" id="GO:0004190">
    <property type="term" value="F:aspartic-type endopeptidase activity"/>
    <property type="evidence" value="ECO:0007669"/>
    <property type="project" value="InterPro"/>
</dbReference>
<feature type="region of interest" description="Disordered" evidence="1">
    <location>
        <begin position="313"/>
        <end position="348"/>
    </location>
</feature>
<protein>
    <recommendedName>
        <fullName evidence="2">CCHC-type domain-containing protein</fullName>
    </recommendedName>
</protein>
<feature type="compositionally biased region" description="Low complexity" evidence="1">
    <location>
        <begin position="1"/>
        <end position="17"/>
    </location>
</feature>
<feature type="compositionally biased region" description="Low complexity" evidence="1">
    <location>
        <begin position="333"/>
        <end position="344"/>
    </location>
</feature>
<dbReference type="GO" id="GO:0003676">
    <property type="term" value="F:nucleic acid binding"/>
    <property type="evidence" value="ECO:0007669"/>
    <property type="project" value="InterPro"/>
</dbReference>
<dbReference type="InterPro" id="IPR021109">
    <property type="entry name" value="Peptidase_aspartic_dom_sf"/>
</dbReference>